<gene>
    <name evidence="2" type="primary">gntT_3</name>
    <name evidence="2" type="ORF">SDC9_81260</name>
</gene>
<feature type="transmembrane region" description="Helical" evidence="1">
    <location>
        <begin position="417"/>
        <end position="443"/>
    </location>
</feature>
<dbReference type="InterPro" id="IPR003474">
    <property type="entry name" value="Glcn_transporter"/>
</dbReference>
<reference evidence="2" key="1">
    <citation type="submission" date="2019-08" db="EMBL/GenBank/DDBJ databases">
        <authorList>
            <person name="Kucharzyk K."/>
            <person name="Murdoch R.W."/>
            <person name="Higgins S."/>
            <person name="Loffler F."/>
        </authorList>
    </citation>
    <scope>NUCLEOTIDE SEQUENCE</scope>
</reference>
<protein>
    <submittedName>
        <fullName evidence="2">High-affinity gluconate transporter</fullName>
    </submittedName>
</protein>
<accession>A0A644Z7I1</accession>
<sequence>MYPVVLLVVSVVLLLVLISKLHLHAFLSLLLVSLLLGVASGLSLVDVANLVAAGFGGTMQNIGIVIVCGVIMGEVLEQTGAAQKIANSILRLVGIKRAPLATAITGGVVSIPTFCDSGFVILNPVIKELSRVGKIPYMVLVSALMAGLLTTHSLVPPTPGPIAAAGILGADVGKVMLYGLIVAIPVIIGTALFSNSKFIRSRYPELAEEDAISQKESAAYKATVKHAPSTFMSYMPIVIPIILIVVRSFVTLYGDPKAALSIFLTFIGTPYIALLIGTFISFLLPKKLTGEVTDTWVSTAIQKSAEIVLITGIAGCFGKILQATGVGPILADAMVKTGMPSVVLPFLISAIVLIAQGSATVALTTTAAIILPMLGGLGISPELAVIAIAGGSFCGVFPQGSYFWCVSKLAGYDIKKGYVAVTLTSFVMGGIAFVSILLMSLVVA</sequence>
<keyword evidence="1" id="KW-0812">Transmembrane</keyword>
<dbReference type="EMBL" id="VSSQ01007044">
    <property type="protein sequence ID" value="MPM34673.1"/>
    <property type="molecule type" value="Genomic_DNA"/>
</dbReference>
<dbReference type="PANTHER" id="PTHR30354:SF11">
    <property type="entry name" value="PERMEASE"/>
    <property type="match status" value="1"/>
</dbReference>
<feature type="transmembrane region" description="Helical" evidence="1">
    <location>
        <begin position="342"/>
        <end position="371"/>
    </location>
</feature>
<dbReference type="AlphaFoldDB" id="A0A644Z7I1"/>
<keyword evidence="1" id="KW-0472">Membrane</keyword>
<feature type="transmembrane region" description="Helical" evidence="1">
    <location>
        <begin position="231"/>
        <end position="250"/>
    </location>
</feature>
<feature type="transmembrane region" description="Helical" evidence="1">
    <location>
        <begin position="135"/>
        <end position="155"/>
    </location>
</feature>
<evidence type="ECO:0000313" key="2">
    <source>
        <dbReference type="EMBL" id="MPM34673.1"/>
    </source>
</evidence>
<dbReference type="GO" id="GO:0005886">
    <property type="term" value="C:plasma membrane"/>
    <property type="evidence" value="ECO:0007669"/>
    <property type="project" value="TreeGrafter"/>
</dbReference>
<feature type="transmembrane region" description="Helical" evidence="1">
    <location>
        <begin position="262"/>
        <end position="284"/>
    </location>
</feature>
<evidence type="ECO:0000256" key="1">
    <source>
        <dbReference type="SAM" id="Phobius"/>
    </source>
</evidence>
<dbReference type="GO" id="GO:0015128">
    <property type="term" value="F:gluconate transmembrane transporter activity"/>
    <property type="evidence" value="ECO:0007669"/>
    <property type="project" value="InterPro"/>
</dbReference>
<feature type="transmembrane region" description="Helical" evidence="1">
    <location>
        <begin position="175"/>
        <end position="193"/>
    </location>
</feature>
<organism evidence="2">
    <name type="scientific">bioreactor metagenome</name>
    <dbReference type="NCBI Taxonomy" id="1076179"/>
    <lineage>
        <taxon>unclassified sequences</taxon>
        <taxon>metagenomes</taxon>
        <taxon>ecological metagenomes</taxon>
    </lineage>
</organism>
<keyword evidence="1" id="KW-1133">Transmembrane helix</keyword>
<proteinExistence type="predicted"/>
<feature type="transmembrane region" description="Helical" evidence="1">
    <location>
        <begin position="383"/>
        <end position="405"/>
    </location>
</feature>
<name>A0A644Z7I1_9ZZZZ</name>
<dbReference type="PANTHER" id="PTHR30354">
    <property type="entry name" value="GNT FAMILY GLUCONATE TRANSPORTER"/>
    <property type="match status" value="1"/>
</dbReference>
<comment type="caution">
    <text evidence="2">The sequence shown here is derived from an EMBL/GenBank/DDBJ whole genome shotgun (WGS) entry which is preliminary data.</text>
</comment>
<dbReference type="Pfam" id="PF02447">
    <property type="entry name" value="GntP_permease"/>
    <property type="match status" value="1"/>
</dbReference>
<feature type="transmembrane region" description="Helical" evidence="1">
    <location>
        <begin position="29"/>
        <end position="52"/>
    </location>
</feature>